<organism evidence="2 3">
    <name type="scientific">Desulfovibrio piger</name>
    <dbReference type="NCBI Taxonomy" id="901"/>
    <lineage>
        <taxon>Bacteria</taxon>
        <taxon>Pseudomonadati</taxon>
        <taxon>Thermodesulfobacteriota</taxon>
        <taxon>Desulfovibrionia</taxon>
        <taxon>Desulfovibrionales</taxon>
        <taxon>Desulfovibrionaceae</taxon>
        <taxon>Desulfovibrio</taxon>
    </lineage>
</organism>
<dbReference type="Proteomes" id="UP000186323">
    <property type="component" value="Chromosome I"/>
</dbReference>
<reference evidence="3" key="1">
    <citation type="submission" date="2016-10" db="EMBL/GenBank/DDBJ databases">
        <authorList>
            <person name="Wegmann U."/>
        </authorList>
    </citation>
    <scope>NUCLEOTIDE SEQUENCE [LARGE SCALE GENOMIC DNA]</scope>
</reference>
<keyword evidence="1" id="KW-0472">Membrane</keyword>
<dbReference type="KEGG" id="dpg:DESPIGER_2069"/>
<proteinExistence type="predicted"/>
<keyword evidence="1" id="KW-0812">Transmembrane</keyword>
<dbReference type="AlphaFoldDB" id="A0A1K1LGQ7"/>
<feature type="transmembrane region" description="Helical" evidence="1">
    <location>
        <begin position="34"/>
        <end position="54"/>
    </location>
</feature>
<dbReference type="Pfam" id="PF03956">
    <property type="entry name" value="Lys_export"/>
    <property type="match status" value="1"/>
</dbReference>
<name>A0A1K1LGQ7_9BACT</name>
<feature type="transmembrane region" description="Helical" evidence="1">
    <location>
        <begin position="174"/>
        <end position="197"/>
    </location>
</feature>
<protein>
    <submittedName>
        <fullName evidence="2">Putative surface protein</fullName>
    </submittedName>
</protein>
<dbReference type="GO" id="GO:0015661">
    <property type="term" value="F:L-lysine efflux transmembrane transporter activity"/>
    <property type="evidence" value="ECO:0007669"/>
    <property type="project" value="InterPro"/>
</dbReference>
<dbReference type="InterPro" id="IPR005642">
    <property type="entry name" value="LysO"/>
</dbReference>
<dbReference type="PANTHER" id="PTHR35804:SF1">
    <property type="entry name" value="LYSINE EXPORTER LYSO"/>
    <property type="match status" value="1"/>
</dbReference>
<keyword evidence="1" id="KW-1133">Transmembrane helix</keyword>
<dbReference type="OrthoDB" id="5451742at2"/>
<feature type="transmembrane region" description="Helical" evidence="1">
    <location>
        <begin position="140"/>
        <end position="159"/>
    </location>
</feature>
<dbReference type="EMBL" id="LT630450">
    <property type="protein sequence ID" value="SFV73893.1"/>
    <property type="molecule type" value="Genomic_DNA"/>
</dbReference>
<evidence type="ECO:0000313" key="3">
    <source>
        <dbReference type="Proteomes" id="UP000186323"/>
    </source>
</evidence>
<keyword evidence="3" id="KW-1185">Reference proteome</keyword>
<gene>
    <name evidence="2" type="ORF">DESPIGER_2069</name>
</gene>
<dbReference type="PANTHER" id="PTHR35804">
    <property type="entry name" value="LYSINE EXPORTER LYSO"/>
    <property type="match status" value="1"/>
</dbReference>
<evidence type="ECO:0000256" key="1">
    <source>
        <dbReference type="SAM" id="Phobius"/>
    </source>
</evidence>
<dbReference type="RefSeq" id="WP_072336245.1">
    <property type="nucleotide sequence ID" value="NZ_CALJDE010000045.1"/>
</dbReference>
<accession>A0A1K1LGQ7</accession>
<evidence type="ECO:0000313" key="2">
    <source>
        <dbReference type="EMBL" id="SFV73893.1"/>
    </source>
</evidence>
<dbReference type="GO" id="GO:0005886">
    <property type="term" value="C:plasma membrane"/>
    <property type="evidence" value="ECO:0007669"/>
    <property type="project" value="TreeGrafter"/>
</dbReference>
<sequence length="199" mass="21671">MSGSLMILGCFVLGVLLARLGWIPDYFLEHDGTLYVLYALMFLVGISIGHDRRLGEILRTLRPRVLLLPLATTVGTFAGAALASITLAYSLSECLAVGSGFAYYSLSSIFITQYKGAELGTVALLANIMRELATLLFTPLMVRWISPLAAISCGGASTMDSTLPVITRFAGRQWVFVSIVHAMILDFSVPFWVTFFCTL</sequence>
<feature type="transmembrane region" description="Helical" evidence="1">
    <location>
        <begin position="66"/>
        <end position="89"/>
    </location>
</feature>